<feature type="coiled-coil region" evidence="1">
    <location>
        <begin position="92"/>
        <end position="119"/>
    </location>
</feature>
<evidence type="ECO:0000313" key="3">
    <source>
        <dbReference type="EMBL" id="GCE25892.1"/>
    </source>
</evidence>
<comment type="caution">
    <text evidence="3">The sequence shown here is derived from an EMBL/GenBank/DDBJ whole genome shotgun (WGS) entry which is preliminary data.</text>
</comment>
<dbReference type="Proteomes" id="UP000287171">
    <property type="component" value="Unassembled WGS sequence"/>
</dbReference>
<keyword evidence="1" id="KW-0175">Coiled coil</keyword>
<evidence type="ECO:0000256" key="2">
    <source>
        <dbReference type="SAM" id="MobiDB-lite"/>
    </source>
</evidence>
<gene>
    <name evidence="3" type="ORF">KDA_13760</name>
</gene>
<evidence type="ECO:0008006" key="5">
    <source>
        <dbReference type="Google" id="ProtNLM"/>
    </source>
</evidence>
<evidence type="ECO:0000256" key="1">
    <source>
        <dbReference type="SAM" id="Coils"/>
    </source>
</evidence>
<sequence>MALLIAVVLGLLALAFVLYPLYRRPAQNKPANGETNEPMVESSELAESEQLARSAIQEVELDYQLGNIEEPDYRSLRERYMRRALTALKSRYEREQEIDTEIEEQLQKLKESYAKTDQE</sequence>
<organism evidence="3 4">
    <name type="scientific">Dictyobacter alpinus</name>
    <dbReference type="NCBI Taxonomy" id="2014873"/>
    <lineage>
        <taxon>Bacteria</taxon>
        <taxon>Bacillati</taxon>
        <taxon>Chloroflexota</taxon>
        <taxon>Ktedonobacteria</taxon>
        <taxon>Ktedonobacterales</taxon>
        <taxon>Dictyobacteraceae</taxon>
        <taxon>Dictyobacter</taxon>
    </lineage>
</organism>
<dbReference type="EMBL" id="BIFT01000001">
    <property type="protein sequence ID" value="GCE25892.1"/>
    <property type="molecule type" value="Genomic_DNA"/>
</dbReference>
<accession>A0A402B3G4</accession>
<reference evidence="4" key="1">
    <citation type="submission" date="2018-12" db="EMBL/GenBank/DDBJ databases">
        <title>Tengunoibacter tsumagoiensis gen. nov., sp. nov., Dictyobacter kobayashii sp. nov., D. alpinus sp. nov., and D. joshuensis sp. nov. and description of Dictyobacteraceae fam. nov. within the order Ktedonobacterales isolated from Tengu-no-mugimeshi.</title>
        <authorList>
            <person name="Wang C.M."/>
            <person name="Zheng Y."/>
            <person name="Sakai Y."/>
            <person name="Toyoda A."/>
            <person name="Minakuchi Y."/>
            <person name="Abe K."/>
            <person name="Yokota A."/>
            <person name="Yabe S."/>
        </authorList>
    </citation>
    <scope>NUCLEOTIDE SEQUENCE [LARGE SCALE GENOMIC DNA]</scope>
    <source>
        <strain evidence="4">Uno16</strain>
    </source>
</reference>
<protein>
    <recommendedName>
        <fullName evidence="5">C-type cytochrome biogenesis protein CcmI</fullName>
    </recommendedName>
</protein>
<proteinExistence type="predicted"/>
<keyword evidence="4" id="KW-1185">Reference proteome</keyword>
<name>A0A402B3G4_9CHLR</name>
<feature type="region of interest" description="Disordered" evidence="2">
    <location>
        <begin position="26"/>
        <end position="47"/>
    </location>
</feature>
<dbReference type="AlphaFoldDB" id="A0A402B3G4"/>
<evidence type="ECO:0000313" key="4">
    <source>
        <dbReference type="Proteomes" id="UP000287171"/>
    </source>
</evidence>
<dbReference type="OrthoDB" id="166186at2"/>
<dbReference type="RefSeq" id="WP_126626423.1">
    <property type="nucleotide sequence ID" value="NZ_BIFT01000001.1"/>
</dbReference>